<dbReference type="InterPro" id="IPR009057">
    <property type="entry name" value="Homeodomain-like_sf"/>
</dbReference>
<dbReference type="SUPFAM" id="SSF46689">
    <property type="entry name" value="Homeodomain-like"/>
    <property type="match status" value="1"/>
</dbReference>
<sequence>MREKLDRRKKYTRKVLKESLIALLADGKPLSGITVKAICERADINRSTFYMHFSDPYDLLNHIESEIIEDLIAYLNTYRFTVEEESQKMTQKLLEYIAENQFLFQTLLVKNKDPAFEKRLMEIARRFMMSAVPHMNKVNSRYLSTFVVSGAIHVIKDWLANEMDLPPEKMAALINHFANYPRLH</sequence>
<organism evidence="4 5">
    <name type="scientific">Planifilum fimeticola</name>
    <dbReference type="NCBI Taxonomy" id="201975"/>
    <lineage>
        <taxon>Bacteria</taxon>
        <taxon>Bacillati</taxon>
        <taxon>Bacillota</taxon>
        <taxon>Bacilli</taxon>
        <taxon>Bacillales</taxon>
        <taxon>Thermoactinomycetaceae</taxon>
        <taxon>Planifilum</taxon>
    </lineage>
</organism>
<dbReference type="InterPro" id="IPR039532">
    <property type="entry name" value="TetR_C_Firmicutes"/>
</dbReference>
<dbReference type="PANTHER" id="PTHR43479">
    <property type="entry name" value="ACREF/ENVCD OPERON REPRESSOR-RELATED"/>
    <property type="match status" value="1"/>
</dbReference>
<dbReference type="OrthoDB" id="9810250at2"/>
<gene>
    <name evidence="4" type="ORF">CLV97_13026</name>
</gene>
<dbReference type="Proteomes" id="UP000237797">
    <property type="component" value="Unassembled WGS sequence"/>
</dbReference>
<dbReference type="PANTHER" id="PTHR43479:SF7">
    <property type="entry name" value="TETR-FAMILY TRANSCRIPTIONAL REGULATOR"/>
    <property type="match status" value="1"/>
</dbReference>
<feature type="DNA-binding region" description="H-T-H motif" evidence="2">
    <location>
        <begin position="34"/>
        <end position="53"/>
    </location>
</feature>
<feature type="domain" description="HTH tetR-type" evidence="3">
    <location>
        <begin position="10"/>
        <end position="71"/>
    </location>
</feature>
<dbReference type="InterPro" id="IPR050624">
    <property type="entry name" value="HTH-type_Tx_Regulator"/>
</dbReference>
<reference evidence="4 5" key="1">
    <citation type="submission" date="2018-03" db="EMBL/GenBank/DDBJ databases">
        <title>Genomic Encyclopedia of Archaeal and Bacterial Type Strains, Phase II (KMG-II): from individual species to whole genera.</title>
        <authorList>
            <person name="Goeker M."/>
        </authorList>
    </citation>
    <scope>NUCLEOTIDE SEQUENCE [LARGE SCALE GENOMIC DNA]</scope>
    <source>
        <strain evidence="4 5">DSM 44946</strain>
    </source>
</reference>
<protein>
    <submittedName>
        <fullName evidence="4">TetR family transcriptional regulator</fullName>
    </submittedName>
</protein>
<dbReference type="EMBL" id="PVNE01000030">
    <property type="protein sequence ID" value="PRX39086.1"/>
    <property type="molecule type" value="Genomic_DNA"/>
</dbReference>
<dbReference type="GO" id="GO:0003677">
    <property type="term" value="F:DNA binding"/>
    <property type="evidence" value="ECO:0007669"/>
    <property type="project" value="UniProtKB-UniRule"/>
</dbReference>
<dbReference type="Gene3D" id="1.10.357.10">
    <property type="entry name" value="Tetracycline Repressor, domain 2"/>
    <property type="match status" value="1"/>
</dbReference>
<evidence type="ECO:0000256" key="1">
    <source>
        <dbReference type="ARBA" id="ARBA00023125"/>
    </source>
</evidence>
<dbReference type="Pfam" id="PF14278">
    <property type="entry name" value="TetR_C_8"/>
    <property type="match status" value="1"/>
</dbReference>
<name>A0A2T0LB32_9BACL</name>
<dbReference type="RefSeq" id="WP_106346385.1">
    <property type="nucleotide sequence ID" value="NZ_PVNE01000030.1"/>
</dbReference>
<keyword evidence="5" id="KW-1185">Reference proteome</keyword>
<keyword evidence="1 2" id="KW-0238">DNA-binding</keyword>
<accession>A0A2T0LB32</accession>
<dbReference type="PROSITE" id="PS50977">
    <property type="entry name" value="HTH_TETR_2"/>
    <property type="match status" value="1"/>
</dbReference>
<comment type="caution">
    <text evidence="4">The sequence shown here is derived from an EMBL/GenBank/DDBJ whole genome shotgun (WGS) entry which is preliminary data.</text>
</comment>
<evidence type="ECO:0000313" key="5">
    <source>
        <dbReference type="Proteomes" id="UP000237797"/>
    </source>
</evidence>
<dbReference type="AlphaFoldDB" id="A0A2T0LB32"/>
<evidence type="ECO:0000313" key="4">
    <source>
        <dbReference type="EMBL" id="PRX39086.1"/>
    </source>
</evidence>
<evidence type="ECO:0000256" key="2">
    <source>
        <dbReference type="PROSITE-ProRule" id="PRU00335"/>
    </source>
</evidence>
<dbReference type="InterPro" id="IPR001647">
    <property type="entry name" value="HTH_TetR"/>
</dbReference>
<evidence type="ECO:0000259" key="3">
    <source>
        <dbReference type="PROSITE" id="PS50977"/>
    </source>
</evidence>
<proteinExistence type="predicted"/>